<sequence length="223" mass="24728">METASESSVDMLMDACAIALGGSLPLLHVKGCSALLQPIHDVLDEVTSEDLGMEQRGTDGSSSAVEMYRGRSFSVTVLSLPPGASLPMQDLQDMLMIYKVLRGEVRRKVYRRVERSLPLKRKSRRWGREHNEVQVCQQGEEEIIDASTTSSAELDDSSLLLFTAKTAAVMVQIVASSTGAHQRAKFFVLGTKEEEELIKEEGEAARRHVLNPLDRPGIPRKRY</sequence>
<dbReference type="GO" id="GO:0046872">
    <property type="term" value="F:metal ion binding"/>
    <property type="evidence" value="ECO:0007669"/>
    <property type="project" value="UniProtKB-KW"/>
</dbReference>
<accession>L1JMY8</accession>
<dbReference type="SUPFAM" id="SSF51182">
    <property type="entry name" value="RmlC-like cupins"/>
    <property type="match status" value="1"/>
</dbReference>
<dbReference type="EnsemblProtists" id="EKX49560">
    <property type="protein sequence ID" value="EKX49560"/>
    <property type="gene ID" value="GUITHDRAFT_104524"/>
</dbReference>
<dbReference type="HOGENOM" id="CLU_1242139_0_0_1"/>
<dbReference type="KEGG" id="gtt:GUITHDRAFT_104524"/>
<dbReference type="Gene3D" id="2.60.120.10">
    <property type="entry name" value="Jelly Rolls"/>
    <property type="match status" value="1"/>
</dbReference>
<evidence type="ECO:0000256" key="2">
    <source>
        <dbReference type="ARBA" id="ARBA00023002"/>
    </source>
</evidence>
<gene>
    <name evidence="4" type="ORF">GUITHDRAFT_104524</name>
</gene>
<organism evidence="4">
    <name type="scientific">Guillardia theta (strain CCMP2712)</name>
    <name type="common">Cryptophyte</name>
    <dbReference type="NCBI Taxonomy" id="905079"/>
    <lineage>
        <taxon>Eukaryota</taxon>
        <taxon>Cryptophyceae</taxon>
        <taxon>Pyrenomonadales</taxon>
        <taxon>Geminigeraceae</taxon>
        <taxon>Guillardia</taxon>
    </lineage>
</organism>
<dbReference type="InterPro" id="IPR011051">
    <property type="entry name" value="RmlC_Cupin_sf"/>
</dbReference>
<dbReference type="EMBL" id="JH992981">
    <property type="protein sequence ID" value="EKX49560.1"/>
    <property type="molecule type" value="Genomic_DNA"/>
</dbReference>
<proteinExistence type="predicted"/>
<dbReference type="AlphaFoldDB" id="L1JMY8"/>
<dbReference type="InterPro" id="IPR014710">
    <property type="entry name" value="RmlC-like_jellyroll"/>
</dbReference>
<keyword evidence="6" id="KW-1185">Reference proteome</keyword>
<dbReference type="Proteomes" id="UP000011087">
    <property type="component" value="Unassembled WGS sequence"/>
</dbReference>
<dbReference type="InterPro" id="IPR012864">
    <property type="entry name" value="PCO/ADO"/>
</dbReference>
<keyword evidence="2" id="KW-0560">Oxidoreductase</keyword>
<keyword evidence="3" id="KW-0408">Iron</keyword>
<evidence type="ECO:0000256" key="1">
    <source>
        <dbReference type="ARBA" id="ARBA00022723"/>
    </source>
</evidence>
<dbReference type="GO" id="GO:0016702">
    <property type="term" value="F:oxidoreductase activity, acting on single donors with incorporation of molecular oxygen, incorporation of two atoms of oxygen"/>
    <property type="evidence" value="ECO:0007669"/>
    <property type="project" value="InterPro"/>
</dbReference>
<reference evidence="6" key="2">
    <citation type="submission" date="2012-11" db="EMBL/GenBank/DDBJ databases">
        <authorList>
            <person name="Kuo A."/>
            <person name="Curtis B.A."/>
            <person name="Tanifuji G."/>
            <person name="Burki F."/>
            <person name="Gruber A."/>
            <person name="Irimia M."/>
            <person name="Maruyama S."/>
            <person name="Arias M.C."/>
            <person name="Ball S.G."/>
            <person name="Gile G.H."/>
            <person name="Hirakawa Y."/>
            <person name="Hopkins J.F."/>
            <person name="Rensing S.A."/>
            <person name="Schmutz J."/>
            <person name="Symeonidi A."/>
            <person name="Elias M."/>
            <person name="Eveleigh R.J."/>
            <person name="Herman E.K."/>
            <person name="Klute M.J."/>
            <person name="Nakayama T."/>
            <person name="Obornik M."/>
            <person name="Reyes-Prieto A."/>
            <person name="Armbrust E.V."/>
            <person name="Aves S.J."/>
            <person name="Beiko R.G."/>
            <person name="Coutinho P."/>
            <person name="Dacks J.B."/>
            <person name="Durnford D.G."/>
            <person name="Fast N.M."/>
            <person name="Green B.R."/>
            <person name="Grisdale C."/>
            <person name="Hempe F."/>
            <person name="Henrissat B."/>
            <person name="Hoppner M.P."/>
            <person name="Ishida K.-I."/>
            <person name="Kim E."/>
            <person name="Koreny L."/>
            <person name="Kroth P.G."/>
            <person name="Liu Y."/>
            <person name="Malik S.-B."/>
            <person name="Maier U.G."/>
            <person name="McRose D."/>
            <person name="Mock T."/>
            <person name="Neilson J.A."/>
            <person name="Onodera N.T."/>
            <person name="Poole A.M."/>
            <person name="Pritham E.J."/>
            <person name="Richards T.A."/>
            <person name="Rocap G."/>
            <person name="Roy S.W."/>
            <person name="Sarai C."/>
            <person name="Schaack S."/>
            <person name="Shirato S."/>
            <person name="Slamovits C.H."/>
            <person name="Spencer D.F."/>
            <person name="Suzuki S."/>
            <person name="Worden A.Z."/>
            <person name="Zauner S."/>
            <person name="Barry K."/>
            <person name="Bell C."/>
            <person name="Bharti A.K."/>
            <person name="Crow J.A."/>
            <person name="Grimwood J."/>
            <person name="Kramer R."/>
            <person name="Lindquist E."/>
            <person name="Lucas S."/>
            <person name="Salamov A."/>
            <person name="McFadden G.I."/>
            <person name="Lane C.E."/>
            <person name="Keeling P.J."/>
            <person name="Gray M.W."/>
            <person name="Grigoriev I.V."/>
            <person name="Archibald J.M."/>
        </authorList>
    </citation>
    <scope>NUCLEOTIDE SEQUENCE</scope>
    <source>
        <strain evidence="6">CCMP2712</strain>
    </source>
</reference>
<reference evidence="5" key="3">
    <citation type="submission" date="2016-03" db="UniProtKB">
        <authorList>
            <consortium name="EnsemblProtists"/>
        </authorList>
    </citation>
    <scope>IDENTIFICATION</scope>
</reference>
<evidence type="ECO:0000313" key="5">
    <source>
        <dbReference type="EnsemblProtists" id="EKX49560"/>
    </source>
</evidence>
<evidence type="ECO:0000313" key="6">
    <source>
        <dbReference type="Proteomes" id="UP000011087"/>
    </source>
</evidence>
<dbReference type="RefSeq" id="XP_005836540.1">
    <property type="nucleotide sequence ID" value="XM_005836483.1"/>
</dbReference>
<evidence type="ECO:0000256" key="3">
    <source>
        <dbReference type="ARBA" id="ARBA00023004"/>
    </source>
</evidence>
<evidence type="ECO:0000313" key="4">
    <source>
        <dbReference type="EMBL" id="EKX49560.1"/>
    </source>
</evidence>
<reference evidence="4 6" key="1">
    <citation type="journal article" date="2012" name="Nature">
        <title>Algal genomes reveal evolutionary mosaicism and the fate of nucleomorphs.</title>
        <authorList>
            <consortium name="DOE Joint Genome Institute"/>
            <person name="Curtis B.A."/>
            <person name="Tanifuji G."/>
            <person name="Burki F."/>
            <person name="Gruber A."/>
            <person name="Irimia M."/>
            <person name="Maruyama S."/>
            <person name="Arias M.C."/>
            <person name="Ball S.G."/>
            <person name="Gile G.H."/>
            <person name="Hirakawa Y."/>
            <person name="Hopkins J.F."/>
            <person name="Kuo A."/>
            <person name="Rensing S.A."/>
            <person name="Schmutz J."/>
            <person name="Symeonidi A."/>
            <person name="Elias M."/>
            <person name="Eveleigh R.J."/>
            <person name="Herman E.K."/>
            <person name="Klute M.J."/>
            <person name="Nakayama T."/>
            <person name="Obornik M."/>
            <person name="Reyes-Prieto A."/>
            <person name="Armbrust E.V."/>
            <person name="Aves S.J."/>
            <person name="Beiko R.G."/>
            <person name="Coutinho P."/>
            <person name="Dacks J.B."/>
            <person name="Durnford D.G."/>
            <person name="Fast N.M."/>
            <person name="Green B.R."/>
            <person name="Grisdale C.J."/>
            <person name="Hempel F."/>
            <person name="Henrissat B."/>
            <person name="Hoppner M.P."/>
            <person name="Ishida K."/>
            <person name="Kim E."/>
            <person name="Koreny L."/>
            <person name="Kroth P.G."/>
            <person name="Liu Y."/>
            <person name="Malik S.B."/>
            <person name="Maier U.G."/>
            <person name="McRose D."/>
            <person name="Mock T."/>
            <person name="Neilson J.A."/>
            <person name="Onodera N.T."/>
            <person name="Poole A.M."/>
            <person name="Pritham E.J."/>
            <person name="Richards T.A."/>
            <person name="Rocap G."/>
            <person name="Roy S.W."/>
            <person name="Sarai C."/>
            <person name="Schaack S."/>
            <person name="Shirato S."/>
            <person name="Slamovits C.H."/>
            <person name="Spencer D.F."/>
            <person name="Suzuki S."/>
            <person name="Worden A.Z."/>
            <person name="Zauner S."/>
            <person name="Barry K."/>
            <person name="Bell C."/>
            <person name="Bharti A.K."/>
            <person name="Crow J.A."/>
            <person name="Grimwood J."/>
            <person name="Kramer R."/>
            <person name="Lindquist E."/>
            <person name="Lucas S."/>
            <person name="Salamov A."/>
            <person name="McFadden G.I."/>
            <person name="Lane C.E."/>
            <person name="Keeling P.J."/>
            <person name="Gray M.W."/>
            <person name="Grigoriev I.V."/>
            <person name="Archibald J.M."/>
        </authorList>
    </citation>
    <scope>NUCLEOTIDE SEQUENCE</scope>
    <source>
        <strain evidence="4 6">CCMP2712</strain>
    </source>
</reference>
<dbReference type="PaxDb" id="55529-EKX49560"/>
<keyword evidence="1" id="KW-0479">Metal-binding</keyword>
<protein>
    <submittedName>
        <fullName evidence="4 5">Uncharacterized protein</fullName>
    </submittedName>
</protein>
<name>L1JMY8_GUITC</name>
<dbReference type="Pfam" id="PF07847">
    <property type="entry name" value="PCO_ADO"/>
    <property type="match status" value="1"/>
</dbReference>
<dbReference type="GeneID" id="17306442"/>